<evidence type="ECO:0000313" key="5">
    <source>
        <dbReference type="EMBL" id="PSU49243.1"/>
    </source>
</evidence>
<keyword evidence="6" id="KW-1185">Reference proteome</keyword>
<proteinExistence type="predicted"/>
<dbReference type="PROSITE" id="PS51379">
    <property type="entry name" value="4FE4S_FER_2"/>
    <property type="match status" value="3"/>
</dbReference>
<dbReference type="PROSITE" id="PS00198">
    <property type="entry name" value="4FE4S_FER_1"/>
    <property type="match status" value="1"/>
</dbReference>
<dbReference type="EMBL" id="PYMJ01000007">
    <property type="protein sequence ID" value="PSU49243.1"/>
    <property type="molecule type" value="Genomic_DNA"/>
</dbReference>
<dbReference type="SUPFAM" id="SSF54862">
    <property type="entry name" value="4Fe-4S ferredoxins"/>
    <property type="match status" value="1"/>
</dbReference>
<dbReference type="Pfam" id="PF12800">
    <property type="entry name" value="Fer4_4"/>
    <property type="match status" value="2"/>
</dbReference>
<dbReference type="Proteomes" id="UP000240987">
    <property type="component" value="Unassembled WGS sequence"/>
</dbReference>
<comment type="caution">
    <text evidence="5">The sequence shown here is derived from an EMBL/GenBank/DDBJ whole genome shotgun (WGS) entry which is preliminary data.</text>
</comment>
<evidence type="ECO:0000259" key="4">
    <source>
        <dbReference type="PROSITE" id="PS51379"/>
    </source>
</evidence>
<dbReference type="PANTHER" id="PTHR43122">
    <property type="entry name" value="FERREDOXIN SUBUNIT OF PYRUVATE:FLAVODOXIN OXIDOREDUCTASE-RELATED"/>
    <property type="match status" value="1"/>
</dbReference>
<keyword evidence="3" id="KW-0411">Iron-sulfur</keyword>
<organism evidence="5 6">
    <name type="scientific">Photobacterium frigidiphilum</name>
    <dbReference type="NCBI Taxonomy" id="264736"/>
    <lineage>
        <taxon>Bacteria</taxon>
        <taxon>Pseudomonadati</taxon>
        <taxon>Pseudomonadota</taxon>
        <taxon>Gammaproteobacteria</taxon>
        <taxon>Vibrionales</taxon>
        <taxon>Vibrionaceae</taxon>
        <taxon>Photobacterium</taxon>
    </lineage>
</organism>
<dbReference type="AlphaFoldDB" id="A0A2T3JJR2"/>
<feature type="domain" description="4Fe-4S ferredoxin-type" evidence="4">
    <location>
        <begin position="49"/>
        <end position="80"/>
    </location>
</feature>
<dbReference type="PANTHER" id="PTHR43122:SF1">
    <property type="entry name" value="IRON-SULFUR-BINDING PROTEIN"/>
    <property type="match status" value="1"/>
</dbReference>
<dbReference type="InterPro" id="IPR017896">
    <property type="entry name" value="4Fe4S_Fe-S-bd"/>
</dbReference>
<reference evidence="5 6" key="1">
    <citation type="submission" date="2018-01" db="EMBL/GenBank/DDBJ databases">
        <title>Whole genome sequencing of Histamine producing bacteria.</title>
        <authorList>
            <person name="Butler K."/>
        </authorList>
    </citation>
    <scope>NUCLEOTIDE SEQUENCE [LARGE SCALE GENOMIC DNA]</scope>
    <source>
        <strain evidence="5 6">JCM 12947</strain>
    </source>
</reference>
<dbReference type="Pfam" id="PF12838">
    <property type="entry name" value="Fer4_7"/>
    <property type="match status" value="1"/>
</dbReference>
<evidence type="ECO:0000313" key="6">
    <source>
        <dbReference type="Proteomes" id="UP000240987"/>
    </source>
</evidence>
<accession>A0A2T3JJR2</accession>
<dbReference type="GO" id="GO:0051536">
    <property type="term" value="F:iron-sulfur cluster binding"/>
    <property type="evidence" value="ECO:0007669"/>
    <property type="project" value="UniProtKB-KW"/>
</dbReference>
<dbReference type="InterPro" id="IPR017900">
    <property type="entry name" value="4Fe4S_Fe_S_CS"/>
</dbReference>
<keyword evidence="1" id="KW-0479">Metal-binding</keyword>
<dbReference type="Gene3D" id="3.30.70.20">
    <property type="match status" value="2"/>
</dbReference>
<dbReference type="OrthoDB" id="9808559at2"/>
<evidence type="ECO:0000256" key="2">
    <source>
        <dbReference type="ARBA" id="ARBA00023004"/>
    </source>
</evidence>
<dbReference type="GO" id="GO:0046872">
    <property type="term" value="F:metal ion binding"/>
    <property type="evidence" value="ECO:0007669"/>
    <property type="project" value="UniProtKB-KW"/>
</dbReference>
<evidence type="ECO:0000256" key="3">
    <source>
        <dbReference type="ARBA" id="ARBA00023014"/>
    </source>
</evidence>
<name>A0A2T3JJR2_9GAMM</name>
<sequence length="207" mass="23124">MPRDSHLNRRRFIRQLSLLASAGVFFKTSLVKAAFKAKQFTQRYLRPPGALKEEDFINRCIRCNQCAEICPNNCIKFFDSENGLESHGTPYITPREKACILCMKCGDVCPTGAIQPIKRQLEPIVQQVNMGVARVDKQLCLSWQGKSCGVCYRACPLSDVAIKVGFMEQPEVLDACVGCGLCERSCIQIPQAIKVIPSHTLDALRRS</sequence>
<gene>
    <name evidence="5" type="ORF">C9J12_09690</name>
</gene>
<feature type="domain" description="4Fe-4S ferredoxin-type" evidence="4">
    <location>
        <begin position="168"/>
        <end position="198"/>
    </location>
</feature>
<keyword evidence="2" id="KW-0408">Iron</keyword>
<feature type="domain" description="4Fe-4S ferredoxin-type" evidence="4">
    <location>
        <begin position="88"/>
        <end position="119"/>
    </location>
</feature>
<evidence type="ECO:0000256" key="1">
    <source>
        <dbReference type="ARBA" id="ARBA00022723"/>
    </source>
</evidence>
<dbReference type="CDD" id="cd16373">
    <property type="entry name" value="DMSOR_beta_like"/>
    <property type="match status" value="1"/>
</dbReference>
<protein>
    <submittedName>
        <fullName evidence="5">Ferredoxin</fullName>
    </submittedName>
</protein>